<organism evidence="1 2">
    <name type="scientific">Pseudarthrobacter enclensis</name>
    <dbReference type="NCBI Taxonomy" id="993070"/>
    <lineage>
        <taxon>Bacteria</taxon>
        <taxon>Bacillati</taxon>
        <taxon>Actinomycetota</taxon>
        <taxon>Actinomycetes</taxon>
        <taxon>Micrococcales</taxon>
        <taxon>Micrococcaceae</taxon>
        <taxon>Pseudarthrobacter</taxon>
    </lineage>
</organism>
<keyword evidence="2" id="KW-1185">Reference proteome</keyword>
<sequence length="78" mass="8569">MGGPDQVREADLQRAGAARQYREADLPLTKLWAYYYGIGGDVDELSLEAYLHEALHLPAVQVGLIVMALAELAREMPA</sequence>
<dbReference type="EMBL" id="LNQM01000003">
    <property type="protein sequence ID" value="KSU76988.1"/>
    <property type="molecule type" value="Genomic_DNA"/>
</dbReference>
<dbReference type="AlphaFoldDB" id="A0A0V8IQK0"/>
<dbReference type="Proteomes" id="UP000053199">
    <property type="component" value="Unassembled WGS sequence"/>
</dbReference>
<comment type="caution">
    <text evidence="1">The sequence shown here is derived from an EMBL/GenBank/DDBJ whole genome shotgun (WGS) entry which is preliminary data.</text>
</comment>
<proteinExistence type="predicted"/>
<protein>
    <submittedName>
        <fullName evidence="1">Uncharacterized protein</fullName>
    </submittedName>
</protein>
<reference evidence="1 2" key="1">
    <citation type="journal article" date="2014" name="Arch. Microbiol.">
        <title>Arthrobacter enclensis sp. nov., isolated from sediment sample.</title>
        <authorList>
            <person name="Dastager S.G."/>
            <person name="Liu Q."/>
            <person name="Tang S.K."/>
            <person name="Krishnamurthi S."/>
            <person name="Lee J.C."/>
            <person name="Li W.J."/>
        </authorList>
    </citation>
    <scope>NUCLEOTIDE SEQUENCE [LARGE SCALE GENOMIC DNA]</scope>
    <source>
        <strain evidence="1 2">NIO-1008</strain>
    </source>
</reference>
<evidence type="ECO:0000313" key="1">
    <source>
        <dbReference type="EMBL" id="KSU76988.1"/>
    </source>
</evidence>
<accession>A0A0V8IQK0</accession>
<dbReference type="STRING" id="993070.AS031_08405"/>
<gene>
    <name evidence="1" type="ORF">AS031_08405</name>
</gene>
<evidence type="ECO:0000313" key="2">
    <source>
        <dbReference type="Proteomes" id="UP000053199"/>
    </source>
</evidence>
<name>A0A0V8IQK0_9MICC</name>